<dbReference type="GO" id="GO:0009117">
    <property type="term" value="P:nucleotide metabolic process"/>
    <property type="evidence" value="ECO:0007669"/>
    <property type="project" value="TreeGrafter"/>
</dbReference>
<dbReference type="PANTHER" id="PTHR46648">
    <property type="entry name" value="HIT FAMILY PROTEIN 1"/>
    <property type="match status" value="1"/>
</dbReference>
<keyword evidence="6" id="KW-1185">Reference proteome</keyword>
<dbReference type="InterPro" id="IPR036265">
    <property type="entry name" value="HIT-like_sf"/>
</dbReference>
<dbReference type="InterPro" id="IPR011146">
    <property type="entry name" value="HIT-like"/>
</dbReference>
<dbReference type="EMBL" id="JAHDYR010000016">
    <property type="protein sequence ID" value="KAG9394130.1"/>
    <property type="molecule type" value="Genomic_DNA"/>
</dbReference>
<dbReference type="SUPFAM" id="SSF54197">
    <property type="entry name" value="HIT-like"/>
    <property type="match status" value="1"/>
</dbReference>
<evidence type="ECO:0000313" key="6">
    <source>
        <dbReference type="Proteomes" id="UP000717585"/>
    </source>
</evidence>
<sequence length="134" mass="14843">MSDNCIFCKIVNGTIPSFKIFETDRILAFLDAFPVSKGHFLVIPKEHHEKFHNVPTDLLADMMGAGHKIVNALNLQEYNVAMNNGSKAGQMVPHAHMHFIPKTDESGVELIFNQTKLEAEAGQELAASIKAKLQ</sequence>
<dbReference type="Pfam" id="PF01230">
    <property type="entry name" value="HIT"/>
    <property type="match status" value="1"/>
</dbReference>
<accession>A0A8J6AWC1</accession>
<proteinExistence type="predicted"/>
<feature type="domain" description="HIT" evidence="4">
    <location>
        <begin position="6"/>
        <end position="110"/>
    </location>
</feature>
<evidence type="ECO:0000256" key="3">
    <source>
        <dbReference type="PROSITE-ProRule" id="PRU00464"/>
    </source>
</evidence>
<feature type="active site" description="Tele-AMP-histidine intermediate" evidence="1">
    <location>
        <position position="96"/>
    </location>
</feature>
<evidence type="ECO:0000259" key="4">
    <source>
        <dbReference type="PROSITE" id="PS51084"/>
    </source>
</evidence>
<protein>
    <submittedName>
        <fullName evidence="5">Hit family protein 1</fullName>
    </submittedName>
</protein>
<dbReference type="OrthoDB" id="672793at2759"/>
<dbReference type="Gene3D" id="3.30.428.10">
    <property type="entry name" value="HIT-like"/>
    <property type="match status" value="1"/>
</dbReference>
<dbReference type="PRINTS" id="PR00332">
    <property type="entry name" value="HISTRIAD"/>
</dbReference>
<comment type="caution">
    <text evidence="5">The sequence shown here is derived from an EMBL/GenBank/DDBJ whole genome shotgun (WGS) entry which is preliminary data.</text>
</comment>
<dbReference type="AlphaFoldDB" id="A0A8J6AWC1"/>
<evidence type="ECO:0000313" key="5">
    <source>
        <dbReference type="EMBL" id="KAG9394130.1"/>
    </source>
</evidence>
<organism evidence="5 6">
    <name type="scientific">Carpediemonas membranifera</name>
    <dbReference type="NCBI Taxonomy" id="201153"/>
    <lineage>
        <taxon>Eukaryota</taxon>
        <taxon>Metamonada</taxon>
        <taxon>Carpediemonas-like organisms</taxon>
        <taxon>Carpediemonas</taxon>
    </lineage>
</organism>
<dbReference type="PROSITE" id="PS51084">
    <property type="entry name" value="HIT_2"/>
    <property type="match status" value="1"/>
</dbReference>
<reference evidence="5" key="1">
    <citation type="submission" date="2021-05" db="EMBL/GenBank/DDBJ databases">
        <title>A free-living protist that lacks canonical eukaryotic 1 DNA replication and segregation systems.</title>
        <authorList>
            <person name="Salas-Leiva D.E."/>
            <person name="Tromer E.C."/>
            <person name="Curtis B.A."/>
            <person name="Jerlstrom-Hultqvist J."/>
            <person name="Kolisko M."/>
            <person name="Yi Z."/>
            <person name="Salas-Leiva J.S."/>
            <person name="Gallot-Lavallee L."/>
            <person name="Kops G.J.P.L."/>
            <person name="Archibald J.M."/>
            <person name="Simpson A.G.B."/>
            <person name="Roger A.J."/>
        </authorList>
    </citation>
    <scope>NUCLEOTIDE SEQUENCE</scope>
    <source>
        <strain evidence="5">BICM</strain>
    </source>
</reference>
<dbReference type="Proteomes" id="UP000717585">
    <property type="component" value="Unassembled WGS sequence"/>
</dbReference>
<dbReference type="GO" id="GO:0003824">
    <property type="term" value="F:catalytic activity"/>
    <property type="evidence" value="ECO:0007669"/>
    <property type="project" value="InterPro"/>
</dbReference>
<dbReference type="InterPro" id="IPR001310">
    <property type="entry name" value="Histidine_triad_HIT"/>
</dbReference>
<dbReference type="PANTHER" id="PTHR46648:SF1">
    <property type="entry name" value="ADENOSINE 5'-MONOPHOSPHORAMIDASE HNT1"/>
    <property type="match status" value="1"/>
</dbReference>
<name>A0A8J6AWC1_9EUKA</name>
<evidence type="ECO:0000256" key="1">
    <source>
        <dbReference type="PIRSR" id="PIRSR601310-1"/>
    </source>
</evidence>
<gene>
    <name evidence="5" type="ORF">J8273_4232</name>
</gene>
<feature type="short sequence motif" description="Histidine triad motif" evidence="2 3">
    <location>
        <begin position="94"/>
        <end position="98"/>
    </location>
</feature>
<evidence type="ECO:0000256" key="2">
    <source>
        <dbReference type="PIRSR" id="PIRSR601310-3"/>
    </source>
</evidence>